<keyword evidence="2" id="KW-0560">Oxidoreductase</keyword>
<proteinExistence type="inferred from homology"/>
<dbReference type="SUPFAM" id="SSF89733">
    <property type="entry name" value="L-sulfolactate dehydrogenase-like"/>
    <property type="match status" value="1"/>
</dbReference>
<dbReference type="EMBL" id="FODS01000023">
    <property type="protein sequence ID" value="SEP07515.1"/>
    <property type="molecule type" value="Genomic_DNA"/>
</dbReference>
<evidence type="ECO:0000256" key="1">
    <source>
        <dbReference type="ARBA" id="ARBA00006056"/>
    </source>
</evidence>
<dbReference type="STRING" id="569882.SAMN04490248_1234"/>
<dbReference type="GO" id="GO:0016491">
    <property type="term" value="F:oxidoreductase activity"/>
    <property type="evidence" value="ECO:0007669"/>
    <property type="project" value="UniProtKB-KW"/>
</dbReference>
<dbReference type="PANTHER" id="PTHR11091:SF0">
    <property type="entry name" value="MALATE DEHYDROGENASE"/>
    <property type="match status" value="1"/>
</dbReference>
<evidence type="ECO:0000313" key="4">
    <source>
        <dbReference type="Proteomes" id="UP000198893"/>
    </source>
</evidence>
<dbReference type="AlphaFoldDB" id="A0A1H8UWG4"/>
<reference evidence="3 4" key="1">
    <citation type="submission" date="2016-10" db="EMBL/GenBank/DDBJ databases">
        <authorList>
            <person name="de Groot N.N."/>
        </authorList>
    </citation>
    <scope>NUCLEOTIDE SEQUENCE [LARGE SCALE GENOMIC DNA]</scope>
    <source>
        <strain evidence="3 4">DSM 27842</strain>
    </source>
</reference>
<sequence>MMIAFPEAVERLTAALGGGPSARLAASALIEADALGMPRFGIDLLGEWPADTAPVSKDVNPQATSWRDCSSCFAPLAVAAATLELCTAARRFGVAVVFLRGVRGFGRLAPFVRSLADGGLIGIAGTEGPPFVAAHGGTRPVIGTNPLALAMGQGAERVVIDLASSSGTMADVRSARAEGRPLKDGFALDGTGQPTRTAAEVAALLPRGGQVGSLLGLMVELIAGVAGGGRGDPKGRGVFLLAIDPGGAAEAVDIRNTLAGLQHDWVDGGGHWPRGGGLSAEATLDAAFVQRLDAHLVRMSAQRGG</sequence>
<evidence type="ECO:0000313" key="3">
    <source>
        <dbReference type="EMBL" id="SEP07515.1"/>
    </source>
</evidence>
<dbReference type="Proteomes" id="UP000198893">
    <property type="component" value="Unassembled WGS sequence"/>
</dbReference>
<dbReference type="InterPro" id="IPR043143">
    <property type="entry name" value="Mal/L-sulf/L-lact_DH-like_NADP"/>
</dbReference>
<comment type="similarity">
    <text evidence="1">Belongs to the LDH2/MDH2 oxidoreductase family.</text>
</comment>
<name>A0A1H8UWG4_9RHOB</name>
<dbReference type="Gene3D" id="3.30.1370.60">
    <property type="entry name" value="Hypothetical oxidoreductase yiak, domain 2"/>
    <property type="match status" value="1"/>
</dbReference>
<evidence type="ECO:0000256" key="2">
    <source>
        <dbReference type="ARBA" id="ARBA00023002"/>
    </source>
</evidence>
<protein>
    <submittedName>
        <fullName evidence="3">(2R)-3-sulfolactate dehydrogenase (NADP+)</fullName>
    </submittedName>
</protein>
<dbReference type="InterPro" id="IPR003767">
    <property type="entry name" value="Malate/L-lactate_DH-like"/>
</dbReference>
<dbReference type="InterPro" id="IPR036111">
    <property type="entry name" value="Mal/L-sulfo/L-lacto_DH-like_sf"/>
</dbReference>
<organism evidence="3 4">
    <name type="scientific">Salinihabitans flavidus</name>
    <dbReference type="NCBI Taxonomy" id="569882"/>
    <lineage>
        <taxon>Bacteria</taxon>
        <taxon>Pseudomonadati</taxon>
        <taxon>Pseudomonadota</taxon>
        <taxon>Alphaproteobacteria</taxon>
        <taxon>Rhodobacterales</taxon>
        <taxon>Roseobacteraceae</taxon>
        <taxon>Salinihabitans</taxon>
    </lineage>
</organism>
<gene>
    <name evidence="3" type="ORF">SAMN04490248_1234</name>
</gene>
<accession>A0A1H8UWG4</accession>
<dbReference type="Pfam" id="PF02615">
    <property type="entry name" value="Ldh_2"/>
    <property type="match status" value="1"/>
</dbReference>
<keyword evidence="4" id="KW-1185">Reference proteome</keyword>
<dbReference type="PANTHER" id="PTHR11091">
    <property type="entry name" value="OXIDOREDUCTASE-RELATED"/>
    <property type="match status" value="1"/>
</dbReference>